<evidence type="ECO:0000313" key="4">
    <source>
        <dbReference type="Proteomes" id="UP000271974"/>
    </source>
</evidence>
<evidence type="ECO:0000313" key="3">
    <source>
        <dbReference type="EMBL" id="RUS78233.1"/>
    </source>
</evidence>
<dbReference type="GO" id="GO:0016050">
    <property type="term" value="P:vesicle organization"/>
    <property type="evidence" value="ECO:0007669"/>
    <property type="project" value="TreeGrafter"/>
</dbReference>
<dbReference type="GO" id="GO:0006897">
    <property type="term" value="P:endocytosis"/>
    <property type="evidence" value="ECO:0007669"/>
    <property type="project" value="TreeGrafter"/>
</dbReference>
<feature type="domain" description="Sortilin N-terminal" evidence="2">
    <location>
        <begin position="136"/>
        <end position="271"/>
    </location>
</feature>
<accession>A0A433T9G6</accession>
<dbReference type="InterPro" id="IPR015943">
    <property type="entry name" value="WD40/YVTN_repeat-like_dom_sf"/>
</dbReference>
<evidence type="ECO:0000256" key="1">
    <source>
        <dbReference type="ARBA" id="ARBA00022737"/>
    </source>
</evidence>
<dbReference type="OrthoDB" id="443634at2759"/>
<dbReference type="Proteomes" id="UP000271974">
    <property type="component" value="Unassembled WGS sequence"/>
</dbReference>
<dbReference type="SUPFAM" id="SSF110296">
    <property type="entry name" value="Oligoxyloglucan reducing end-specific cellobiohydrolase"/>
    <property type="match status" value="1"/>
</dbReference>
<dbReference type="GO" id="GO:0006895">
    <property type="term" value="P:Golgi to endosome transport"/>
    <property type="evidence" value="ECO:0007669"/>
    <property type="project" value="TreeGrafter"/>
</dbReference>
<dbReference type="Pfam" id="PF15902">
    <property type="entry name" value="Sortilin-Vps10"/>
    <property type="match status" value="1"/>
</dbReference>
<sequence length="285" mass="32514">MAIMENKASSSFCVILFVFYFTSCSFQTVRALRSNIDVFDISEENLVSNSHINSVRSKRSADVTDIEGDDEQTCKLQLMEFKEARDSLENGERLEETFVFANESKFNLMLAWASQDDSGALLVLTTHDEYPKASSTVWRSTNHGRNWTNINNLVKNKVFRKNDGLQRNPHDPKLVYLISGDHELFVTDTSGADWRSVSIAQSSEDEKFTYIEDTLEFHPDADFYNYVAVVSNKRELHVTYDNFIHTKAIQKKVHAVKWGTAESKSEECLYVTVGEFANPFLTLLG</sequence>
<feature type="non-terminal residue" evidence="3">
    <location>
        <position position="285"/>
    </location>
</feature>
<name>A0A433T9G6_ELYCH</name>
<dbReference type="GO" id="GO:0005794">
    <property type="term" value="C:Golgi apparatus"/>
    <property type="evidence" value="ECO:0007669"/>
    <property type="project" value="TreeGrafter"/>
</dbReference>
<protein>
    <recommendedName>
        <fullName evidence="2">Sortilin N-terminal domain-containing protein</fullName>
    </recommendedName>
</protein>
<evidence type="ECO:0000259" key="2">
    <source>
        <dbReference type="Pfam" id="PF15902"/>
    </source>
</evidence>
<dbReference type="PANTHER" id="PTHR12106:SF23">
    <property type="entry name" value="SORTILIN"/>
    <property type="match status" value="1"/>
</dbReference>
<proteinExistence type="predicted"/>
<gene>
    <name evidence="3" type="ORF">EGW08_014002</name>
</gene>
<dbReference type="InterPro" id="IPR031778">
    <property type="entry name" value="Sortilin_N"/>
</dbReference>
<dbReference type="InterPro" id="IPR050310">
    <property type="entry name" value="VPS10-sortilin"/>
</dbReference>
<reference evidence="3 4" key="1">
    <citation type="submission" date="2019-01" db="EMBL/GenBank/DDBJ databases">
        <title>A draft genome assembly of the solar-powered sea slug Elysia chlorotica.</title>
        <authorList>
            <person name="Cai H."/>
            <person name="Li Q."/>
            <person name="Fang X."/>
            <person name="Li J."/>
            <person name="Curtis N.E."/>
            <person name="Altenburger A."/>
            <person name="Shibata T."/>
            <person name="Feng M."/>
            <person name="Maeda T."/>
            <person name="Schwartz J.A."/>
            <person name="Shigenobu S."/>
            <person name="Lundholm N."/>
            <person name="Nishiyama T."/>
            <person name="Yang H."/>
            <person name="Hasebe M."/>
            <person name="Li S."/>
            <person name="Pierce S.K."/>
            <person name="Wang J."/>
        </authorList>
    </citation>
    <scope>NUCLEOTIDE SEQUENCE [LARGE SCALE GENOMIC DNA]</scope>
    <source>
        <strain evidence="3">EC2010</strain>
        <tissue evidence="3">Whole organism of an adult</tissue>
    </source>
</reference>
<dbReference type="GO" id="GO:0016020">
    <property type="term" value="C:membrane"/>
    <property type="evidence" value="ECO:0007669"/>
    <property type="project" value="TreeGrafter"/>
</dbReference>
<dbReference type="Gene3D" id="2.130.10.10">
    <property type="entry name" value="YVTN repeat-like/Quinoprotein amine dehydrogenase"/>
    <property type="match status" value="1"/>
</dbReference>
<dbReference type="GO" id="GO:0005829">
    <property type="term" value="C:cytosol"/>
    <property type="evidence" value="ECO:0007669"/>
    <property type="project" value="GOC"/>
</dbReference>
<dbReference type="PANTHER" id="PTHR12106">
    <property type="entry name" value="SORTILIN RELATED"/>
    <property type="match status" value="1"/>
</dbReference>
<dbReference type="STRING" id="188477.A0A433T9G6"/>
<comment type="caution">
    <text evidence="3">The sequence shown here is derived from an EMBL/GenBank/DDBJ whole genome shotgun (WGS) entry which is preliminary data.</text>
</comment>
<keyword evidence="4" id="KW-1185">Reference proteome</keyword>
<dbReference type="AlphaFoldDB" id="A0A433T9G6"/>
<keyword evidence="1" id="KW-0677">Repeat</keyword>
<dbReference type="EMBL" id="RQTK01000524">
    <property type="protein sequence ID" value="RUS78233.1"/>
    <property type="molecule type" value="Genomic_DNA"/>
</dbReference>
<organism evidence="3 4">
    <name type="scientific">Elysia chlorotica</name>
    <name type="common">Eastern emerald elysia</name>
    <name type="synonym">Sea slug</name>
    <dbReference type="NCBI Taxonomy" id="188477"/>
    <lineage>
        <taxon>Eukaryota</taxon>
        <taxon>Metazoa</taxon>
        <taxon>Spiralia</taxon>
        <taxon>Lophotrochozoa</taxon>
        <taxon>Mollusca</taxon>
        <taxon>Gastropoda</taxon>
        <taxon>Heterobranchia</taxon>
        <taxon>Euthyneura</taxon>
        <taxon>Panpulmonata</taxon>
        <taxon>Sacoglossa</taxon>
        <taxon>Placobranchoidea</taxon>
        <taxon>Plakobranchidae</taxon>
        <taxon>Elysia</taxon>
    </lineage>
</organism>